<sequence length="123" mass="12891">MSAKNLPLLATAVVHTLLSLGHTTKGFEMFGNLSINSLPTAIRTAVKAGWYEGSVFFAMMAILNYKWSQTGLVDSADKAIASLLTTLLLGAGTSYYRGGDKPTGVILAVAGALQGWSARQAAL</sequence>
<dbReference type="OrthoDB" id="5399817at2759"/>
<proteinExistence type="predicted"/>
<accession>A0A6A6T899</accession>
<protein>
    <submittedName>
        <fullName evidence="1">Uncharacterized protein</fullName>
    </submittedName>
</protein>
<evidence type="ECO:0000313" key="1">
    <source>
        <dbReference type="EMBL" id="KAF2656020.1"/>
    </source>
</evidence>
<keyword evidence="2" id="KW-1185">Reference proteome</keyword>
<name>A0A6A6T899_9PLEO</name>
<dbReference type="Proteomes" id="UP000799324">
    <property type="component" value="Unassembled WGS sequence"/>
</dbReference>
<reference evidence="1" key="1">
    <citation type="journal article" date="2020" name="Stud. Mycol.">
        <title>101 Dothideomycetes genomes: a test case for predicting lifestyles and emergence of pathogens.</title>
        <authorList>
            <person name="Haridas S."/>
            <person name="Albert R."/>
            <person name="Binder M."/>
            <person name="Bloem J."/>
            <person name="Labutti K."/>
            <person name="Salamov A."/>
            <person name="Andreopoulos B."/>
            <person name="Baker S."/>
            <person name="Barry K."/>
            <person name="Bills G."/>
            <person name="Bluhm B."/>
            <person name="Cannon C."/>
            <person name="Castanera R."/>
            <person name="Culley D."/>
            <person name="Daum C."/>
            <person name="Ezra D."/>
            <person name="Gonzalez J."/>
            <person name="Henrissat B."/>
            <person name="Kuo A."/>
            <person name="Liang C."/>
            <person name="Lipzen A."/>
            <person name="Lutzoni F."/>
            <person name="Magnuson J."/>
            <person name="Mondo S."/>
            <person name="Nolan M."/>
            <person name="Ohm R."/>
            <person name="Pangilinan J."/>
            <person name="Park H.-J."/>
            <person name="Ramirez L."/>
            <person name="Alfaro M."/>
            <person name="Sun H."/>
            <person name="Tritt A."/>
            <person name="Yoshinaga Y."/>
            <person name="Zwiers L.-H."/>
            <person name="Turgeon B."/>
            <person name="Goodwin S."/>
            <person name="Spatafora J."/>
            <person name="Crous P."/>
            <person name="Grigoriev I."/>
        </authorList>
    </citation>
    <scope>NUCLEOTIDE SEQUENCE</scope>
    <source>
        <strain evidence="1">CBS 122681</strain>
    </source>
</reference>
<dbReference type="EMBL" id="MU004341">
    <property type="protein sequence ID" value="KAF2656020.1"/>
    <property type="molecule type" value="Genomic_DNA"/>
</dbReference>
<dbReference type="AlphaFoldDB" id="A0A6A6T899"/>
<evidence type="ECO:0000313" key="2">
    <source>
        <dbReference type="Proteomes" id="UP000799324"/>
    </source>
</evidence>
<gene>
    <name evidence="1" type="ORF">K491DRAFT_657277</name>
</gene>
<organism evidence="1 2">
    <name type="scientific">Lophiostoma macrostomum CBS 122681</name>
    <dbReference type="NCBI Taxonomy" id="1314788"/>
    <lineage>
        <taxon>Eukaryota</taxon>
        <taxon>Fungi</taxon>
        <taxon>Dikarya</taxon>
        <taxon>Ascomycota</taxon>
        <taxon>Pezizomycotina</taxon>
        <taxon>Dothideomycetes</taxon>
        <taxon>Pleosporomycetidae</taxon>
        <taxon>Pleosporales</taxon>
        <taxon>Lophiostomataceae</taxon>
        <taxon>Lophiostoma</taxon>
    </lineage>
</organism>